<protein>
    <submittedName>
        <fullName evidence="1">Uncharacterized protein</fullName>
    </submittedName>
</protein>
<dbReference type="Proteomes" id="UP001429357">
    <property type="component" value="Unassembled WGS sequence"/>
</dbReference>
<proteinExistence type="predicted"/>
<organism evidence="1 2">
    <name type="scientific">Enterococcus diestrammenae</name>
    <dbReference type="NCBI Taxonomy" id="1155073"/>
    <lineage>
        <taxon>Bacteria</taxon>
        <taxon>Bacillati</taxon>
        <taxon>Bacillota</taxon>
        <taxon>Bacilli</taxon>
        <taxon>Lactobacillales</taxon>
        <taxon>Enterococcaceae</taxon>
        <taxon>Enterococcus</taxon>
    </lineage>
</organism>
<keyword evidence="2" id="KW-1185">Reference proteome</keyword>
<name>A0ABV0F0S6_9ENTE</name>
<evidence type="ECO:0000313" key="2">
    <source>
        <dbReference type="Proteomes" id="UP001429357"/>
    </source>
</evidence>
<gene>
    <name evidence="1" type="ORF">BAU18_001250</name>
</gene>
<dbReference type="EMBL" id="MAEI02000001">
    <property type="protein sequence ID" value="MEO1781663.1"/>
    <property type="molecule type" value="Genomic_DNA"/>
</dbReference>
<reference evidence="1" key="1">
    <citation type="submission" date="2016-06" db="EMBL/GenBank/DDBJ databases">
        <authorList>
            <person name="Van Tyne D."/>
        </authorList>
    </citation>
    <scope>NUCLEOTIDE SEQUENCE</scope>
    <source>
        <strain evidence="1">JM9A</strain>
    </source>
</reference>
<comment type="caution">
    <text evidence="1">The sequence shown here is derived from an EMBL/GenBank/DDBJ whole genome shotgun (WGS) entry which is preliminary data.</text>
</comment>
<accession>A0ABV0F0S6</accession>
<sequence>MPSLKFLASRTGILRKQERPAFLLGVVIFVTKFSKIKTEGVAASEF</sequence>
<reference evidence="1" key="2">
    <citation type="submission" date="2024-02" db="EMBL/GenBank/DDBJ databases">
        <title>The Genome Sequence of Enterococcus diestrammenae JM9A.</title>
        <authorList>
            <person name="Earl A."/>
            <person name="Manson A."/>
            <person name="Gilmore M."/>
            <person name="Sanders J."/>
            <person name="Shea T."/>
            <person name="Howe W."/>
            <person name="Livny J."/>
            <person name="Cuomo C."/>
            <person name="Neafsey D."/>
            <person name="Birren B."/>
        </authorList>
    </citation>
    <scope>NUCLEOTIDE SEQUENCE</scope>
    <source>
        <strain evidence="1">JM9A</strain>
    </source>
</reference>
<evidence type="ECO:0000313" key="1">
    <source>
        <dbReference type="EMBL" id="MEO1781663.1"/>
    </source>
</evidence>